<dbReference type="PANTHER" id="PTHR30151:SF38">
    <property type="entry name" value="ALIPHATIC SULFONATES TRANSPORT PERMEASE PROTEIN SSUC-RELATED"/>
    <property type="match status" value="1"/>
</dbReference>
<keyword evidence="4 7" id="KW-0812">Transmembrane</keyword>
<feature type="transmembrane region" description="Helical" evidence="7">
    <location>
        <begin position="141"/>
        <end position="161"/>
    </location>
</feature>
<feature type="transmembrane region" description="Helical" evidence="7">
    <location>
        <begin position="206"/>
        <end position="224"/>
    </location>
</feature>
<evidence type="ECO:0000256" key="6">
    <source>
        <dbReference type="ARBA" id="ARBA00023136"/>
    </source>
</evidence>
<keyword evidence="6 7" id="KW-0472">Membrane</keyword>
<evidence type="ECO:0000256" key="2">
    <source>
        <dbReference type="ARBA" id="ARBA00022448"/>
    </source>
</evidence>
<comment type="similarity">
    <text evidence="7">Belongs to the binding-protein-dependent transport system permease family.</text>
</comment>
<evidence type="ECO:0000313" key="11">
    <source>
        <dbReference type="Proteomes" id="UP001499863"/>
    </source>
</evidence>
<evidence type="ECO:0000256" key="4">
    <source>
        <dbReference type="ARBA" id="ARBA00022692"/>
    </source>
</evidence>
<name>A0ABN1Y6Z1_9ACTN</name>
<keyword evidence="11" id="KW-1185">Reference proteome</keyword>
<evidence type="ECO:0000256" key="7">
    <source>
        <dbReference type="RuleBase" id="RU363032"/>
    </source>
</evidence>
<feature type="domain" description="ABC transmembrane type-1" evidence="9">
    <location>
        <begin position="97"/>
        <end position="281"/>
    </location>
</feature>
<dbReference type="Pfam" id="PF00528">
    <property type="entry name" value="BPD_transp_1"/>
    <property type="match status" value="1"/>
</dbReference>
<feature type="transmembrane region" description="Helical" evidence="7">
    <location>
        <begin position="262"/>
        <end position="284"/>
    </location>
</feature>
<comment type="caution">
    <text evidence="10">The sequence shown here is derived from an EMBL/GenBank/DDBJ whole genome shotgun (WGS) entry which is preliminary data.</text>
</comment>
<evidence type="ECO:0000256" key="8">
    <source>
        <dbReference type="SAM" id="MobiDB-lite"/>
    </source>
</evidence>
<keyword evidence="2 7" id="KW-0813">Transport</keyword>
<gene>
    <name evidence="10" type="ORF">GCM10009639_39580</name>
</gene>
<dbReference type="EMBL" id="BAAAKJ010000216">
    <property type="protein sequence ID" value="GAA1399585.1"/>
    <property type="molecule type" value="Genomic_DNA"/>
</dbReference>
<feature type="transmembrane region" description="Helical" evidence="7">
    <location>
        <begin position="108"/>
        <end position="129"/>
    </location>
</feature>
<organism evidence="10 11">
    <name type="scientific">Kitasatospora putterlickiae</name>
    <dbReference type="NCBI Taxonomy" id="221725"/>
    <lineage>
        <taxon>Bacteria</taxon>
        <taxon>Bacillati</taxon>
        <taxon>Actinomycetota</taxon>
        <taxon>Actinomycetes</taxon>
        <taxon>Kitasatosporales</taxon>
        <taxon>Streptomycetaceae</taxon>
        <taxon>Kitasatospora</taxon>
    </lineage>
</organism>
<comment type="subcellular location">
    <subcellularLocation>
        <location evidence="1 7">Cell membrane</location>
        <topology evidence="1 7">Multi-pass membrane protein</topology>
    </subcellularLocation>
</comment>
<reference evidence="10 11" key="1">
    <citation type="journal article" date="2019" name="Int. J. Syst. Evol. Microbiol.">
        <title>The Global Catalogue of Microorganisms (GCM) 10K type strain sequencing project: providing services to taxonomists for standard genome sequencing and annotation.</title>
        <authorList>
            <consortium name="The Broad Institute Genomics Platform"/>
            <consortium name="The Broad Institute Genome Sequencing Center for Infectious Disease"/>
            <person name="Wu L."/>
            <person name="Ma J."/>
        </authorList>
    </citation>
    <scope>NUCLEOTIDE SEQUENCE [LARGE SCALE GENOMIC DNA]</scope>
    <source>
        <strain evidence="10 11">JCM 12393</strain>
    </source>
</reference>
<evidence type="ECO:0000256" key="3">
    <source>
        <dbReference type="ARBA" id="ARBA00022475"/>
    </source>
</evidence>
<protein>
    <submittedName>
        <fullName evidence="10">ABC transporter permease subunit</fullName>
    </submittedName>
</protein>
<dbReference type="Gene3D" id="1.10.3720.10">
    <property type="entry name" value="MetI-like"/>
    <property type="match status" value="1"/>
</dbReference>
<dbReference type="CDD" id="cd06261">
    <property type="entry name" value="TM_PBP2"/>
    <property type="match status" value="1"/>
</dbReference>
<keyword evidence="5 7" id="KW-1133">Transmembrane helix</keyword>
<feature type="transmembrane region" description="Helical" evidence="7">
    <location>
        <begin position="167"/>
        <end position="186"/>
    </location>
</feature>
<proteinExistence type="inferred from homology"/>
<evidence type="ECO:0000256" key="5">
    <source>
        <dbReference type="ARBA" id="ARBA00022989"/>
    </source>
</evidence>
<dbReference type="PROSITE" id="PS50928">
    <property type="entry name" value="ABC_TM1"/>
    <property type="match status" value="1"/>
</dbReference>
<evidence type="ECO:0000259" key="9">
    <source>
        <dbReference type="PROSITE" id="PS50928"/>
    </source>
</evidence>
<keyword evidence="3" id="KW-1003">Cell membrane</keyword>
<evidence type="ECO:0000256" key="1">
    <source>
        <dbReference type="ARBA" id="ARBA00004651"/>
    </source>
</evidence>
<dbReference type="SUPFAM" id="SSF161098">
    <property type="entry name" value="MetI-like"/>
    <property type="match status" value="1"/>
</dbReference>
<dbReference type="InterPro" id="IPR035906">
    <property type="entry name" value="MetI-like_sf"/>
</dbReference>
<sequence length="300" mass="31469">MTTTTDRLNERATAPAAGQDADHGTAAARAAGLVEPRTRLQTPRPRALALTLRTLGPLALLGGWALASATGALTQDVLASPAQVAEAVGELWGNGQLADALTVSLTRAGLGLLIGATTGLVLGVVTGFFRLGEELLDSAVQVLRTVPFLALVPLFMVWFGITETAKVALIGVATTFPMYVSTSGGVRNTDRKLIEAMRSFGLGRWAIVRTVVLPGALPALLSGLRLSMTLSVIALIAAEEINSTEGIGYLMAQAQNYSRTDILAVCILIYGLLGLTADGVVRLLERVLMPWRKVTQGAAR</sequence>
<dbReference type="Proteomes" id="UP001499863">
    <property type="component" value="Unassembled WGS sequence"/>
</dbReference>
<accession>A0ABN1Y6Z1</accession>
<dbReference type="PANTHER" id="PTHR30151">
    <property type="entry name" value="ALKANE SULFONATE ABC TRANSPORTER-RELATED, MEMBRANE SUBUNIT"/>
    <property type="match status" value="1"/>
</dbReference>
<feature type="region of interest" description="Disordered" evidence="8">
    <location>
        <begin position="1"/>
        <end position="26"/>
    </location>
</feature>
<evidence type="ECO:0000313" key="10">
    <source>
        <dbReference type="EMBL" id="GAA1399585.1"/>
    </source>
</evidence>
<dbReference type="InterPro" id="IPR000515">
    <property type="entry name" value="MetI-like"/>
</dbReference>